<evidence type="ECO:0000313" key="3">
    <source>
        <dbReference type="EMBL" id="GAA0358293.1"/>
    </source>
</evidence>
<dbReference type="PANTHER" id="PTHR30411">
    <property type="entry name" value="CYTOPLASMIC PROTEIN"/>
    <property type="match status" value="1"/>
</dbReference>
<accession>A0ABN0X911</accession>
<dbReference type="Gene3D" id="3.90.960.10">
    <property type="entry name" value="YbaK/aminoacyl-tRNA synthetase-associated domain"/>
    <property type="match status" value="1"/>
</dbReference>
<dbReference type="PANTHER" id="PTHR30411:SF9">
    <property type="entry name" value="MULTIFUNCTIONAL SER_THR-TRNA DEACYLASE PROXP-Y"/>
    <property type="match status" value="1"/>
</dbReference>
<dbReference type="InterPro" id="IPR036754">
    <property type="entry name" value="YbaK/aa-tRNA-synt-asso_dom_sf"/>
</dbReference>
<comment type="caution">
    <text evidence="3">The sequence shown here is derived from an EMBL/GenBank/DDBJ whole genome shotgun (WGS) entry which is preliminary data.</text>
</comment>
<dbReference type="Pfam" id="PF04073">
    <property type="entry name" value="tRNA_edit"/>
    <property type="match status" value="1"/>
</dbReference>
<name>A0ABN0X911_9ACTN</name>
<protein>
    <recommendedName>
        <fullName evidence="2">YbaK/aminoacyl-tRNA synthetase-associated domain-containing protein</fullName>
    </recommendedName>
</protein>
<evidence type="ECO:0000313" key="4">
    <source>
        <dbReference type="Proteomes" id="UP001500063"/>
    </source>
</evidence>
<sequence length="184" mass="20182">MTEPSTASPEATDAEPELEPASQKLLRLLQEGGARYRLIEHEPEGRTDVVSAIRGNSPDQAAKCIVARVKKTKKTSHYVLAVVPGDTRLALDRIAELCEARYVSFADQPTAERLTGCATGTIVPFAFDPRLELMVDPGLLRHREIFFNAGELHQSLALDTEDYVRLAEPRVESIAEKAPAASED</sequence>
<dbReference type="RefSeq" id="WP_344119446.1">
    <property type="nucleotide sequence ID" value="NZ_BAAABW010000021.1"/>
</dbReference>
<evidence type="ECO:0000259" key="2">
    <source>
        <dbReference type="Pfam" id="PF04073"/>
    </source>
</evidence>
<organism evidence="3 4">
    <name type="scientific">Streptomyces blastmyceticus</name>
    <dbReference type="NCBI Taxonomy" id="68180"/>
    <lineage>
        <taxon>Bacteria</taxon>
        <taxon>Bacillati</taxon>
        <taxon>Actinomycetota</taxon>
        <taxon>Actinomycetes</taxon>
        <taxon>Kitasatosporales</taxon>
        <taxon>Streptomycetaceae</taxon>
        <taxon>Streptomyces</taxon>
    </lineage>
</organism>
<dbReference type="Proteomes" id="UP001500063">
    <property type="component" value="Unassembled WGS sequence"/>
</dbReference>
<gene>
    <name evidence="3" type="ORF">GCM10010319_39580</name>
</gene>
<evidence type="ECO:0000256" key="1">
    <source>
        <dbReference type="SAM" id="MobiDB-lite"/>
    </source>
</evidence>
<proteinExistence type="predicted"/>
<dbReference type="InterPro" id="IPR007214">
    <property type="entry name" value="YbaK/aa-tRNA-synth-assoc-dom"/>
</dbReference>
<dbReference type="SUPFAM" id="SSF55826">
    <property type="entry name" value="YbaK/ProRS associated domain"/>
    <property type="match status" value="1"/>
</dbReference>
<feature type="region of interest" description="Disordered" evidence="1">
    <location>
        <begin position="1"/>
        <end position="22"/>
    </location>
</feature>
<reference evidence="3 4" key="1">
    <citation type="journal article" date="2019" name="Int. J. Syst. Evol. Microbiol.">
        <title>The Global Catalogue of Microorganisms (GCM) 10K type strain sequencing project: providing services to taxonomists for standard genome sequencing and annotation.</title>
        <authorList>
            <consortium name="The Broad Institute Genomics Platform"/>
            <consortium name="The Broad Institute Genome Sequencing Center for Infectious Disease"/>
            <person name="Wu L."/>
            <person name="Ma J."/>
        </authorList>
    </citation>
    <scope>NUCLEOTIDE SEQUENCE [LARGE SCALE GENOMIC DNA]</scope>
    <source>
        <strain evidence="3 4">JCM 4565</strain>
    </source>
</reference>
<dbReference type="EMBL" id="BAAABW010000021">
    <property type="protein sequence ID" value="GAA0358293.1"/>
    <property type="molecule type" value="Genomic_DNA"/>
</dbReference>
<feature type="domain" description="YbaK/aminoacyl-tRNA synthetase-associated" evidence="2">
    <location>
        <begin position="47"/>
        <end position="166"/>
    </location>
</feature>
<keyword evidence="4" id="KW-1185">Reference proteome</keyword>